<comment type="caution">
    <text evidence="1">The sequence shown here is derived from an EMBL/GenBank/DDBJ whole genome shotgun (WGS) entry which is preliminary data.</text>
</comment>
<dbReference type="InterPro" id="IPR050563">
    <property type="entry name" value="4-hydroxybenzoyl-CoA_TE"/>
</dbReference>
<reference evidence="1 2" key="1">
    <citation type="submission" date="2016-11" db="EMBL/GenBank/DDBJ databases">
        <title>Draft Genome Sequences of Nine Cyanobacterial Strains from Diverse Habitats.</title>
        <authorList>
            <person name="Zhu T."/>
            <person name="Hou S."/>
            <person name="Lu X."/>
            <person name="Hess W.R."/>
        </authorList>
    </citation>
    <scope>NUCLEOTIDE SEQUENCE [LARGE SCALE GENOMIC DNA]</scope>
    <source>
        <strain evidence="1 2">5.2 s.c.1</strain>
    </source>
</reference>
<gene>
    <name evidence="1" type="ORF">NIES1031_15715</name>
</gene>
<name>A0A1U7HKX7_9CHRO</name>
<dbReference type="STRING" id="247279.NIES1031_15715"/>
<sequence>MEDEKILPFEVILPLSVRTYDIDFAGIVSNIVFIRWLEDLRCEILVNHLPMEEQLKDGVVPLLIQTQIDYKRSITLVDKPIGRMWISKLKTMKWFVNAEISVDGVIAATAEQTGCFIDLTTRRPVPVPTELQQKYLEYD</sequence>
<dbReference type="EMBL" id="MRCC01000013">
    <property type="protein sequence ID" value="OKH24242.1"/>
    <property type="molecule type" value="Genomic_DNA"/>
</dbReference>
<dbReference type="CDD" id="cd00586">
    <property type="entry name" value="4HBT"/>
    <property type="match status" value="1"/>
</dbReference>
<dbReference type="Gene3D" id="3.10.129.10">
    <property type="entry name" value="Hotdog Thioesterase"/>
    <property type="match status" value="1"/>
</dbReference>
<evidence type="ECO:0000313" key="2">
    <source>
        <dbReference type="Proteomes" id="UP000185984"/>
    </source>
</evidence>
<dbReference type="Pfam" id="PF13279">
    <property type="entry name" value="4HBT_2"/>
    <property type="match status" value="1"/>
</dbReference>
<keyword evidence="2" id="KW-1185">Reference proteome</keyword>
<dbReference type="InterPro" id="IPR029069">
    <property type="entry name" value="HotDog_dom_sf"/>
</dbReference>
<dbReference type="GO" id="GO:0047617">
    <property type="term" value="F:fatty acyl-CoA hydrolase activity"/>
    <property type="evidence" value="ECO:0007669"/>
    <property type="project" value="TreeGrafter"/>
</dbReference>
<proteinExistence type="predicted"/>
<dbReference type="Proteomes" id="UP000185984">
    <property type="component" value="Unassembled WGS sequence"/>
</dbReference>
<dbReference type="PANTHER" id="PTHR31793:SF24">
    <property type="entry name" value="LONG-CHAIN ACYL-COA THIOESTERASE FADM"/>
    <property type="match status" value="1"/>
</dbReference>
<dbReference type="OrthoDB" id="9800856at2"/>
<dbReference type="SUPFAM" id="SSF54637">
    <property type="entry name" value="Thioesterase/thiol ester dehydrase-isomerase"/>
    <property type="match status" value="1"/>
</dbReference>
<organism evidence="1 2">
    <name type="scientific">Chroogloeocystis siderophila 5.2 s.c.1</name>
    <dbReference type="NCBI Taxonomy" id="247279"/>
    <lineage>
        <taxon>Bacteria</taxon>
        <taxon>Bacillati</taxon>
        <taxon>Cyanobacteriota</taxon>
        <taxon>Cyanophyceae</taxon>
        <taxon>Oscillatoriophycideae</taxon>
        <taxon>Chroococcales</taxon>
        <taxon>Chroococcaceae</taxon>
        <taxon>Chroogloeocystis</taxon>
    </lineage>
</organism>
<accession>A0A1U7HKX7</accession>
<dbReference type="PANTHER" id="PTHR31793">
    <property type="entry name" value="4-HYDROXYBENZOYL-COA THIOESTERASE FAMILY MEMBER"/>
    <property type="match status" value="1"/>
</dbReference>
<protein>
    <submittedName>
        <fullName evidence="1">Thioesterase</fullName>
    </submittedName>
</protein>
<dbReference type="AlphaFoldDB" id="A0A1U7HKX7"/>
<dbReference type="RefSeq" id="WP_073550472.1">
    <property type="nucleotide sequence ID" value="NZ_CAWMVK010000005.1"/>
</dbReference>
<evidence type="ECO:0000313" key="1">
    <source>
        <dbReference type="EMBL" id="OKH24242.1"/>
    </source>
</evidence>